<proteinExistence type="predicted"/>
<gene>
    <name evidence="2" type="ORF">PPENT_87.1.T1350156</name>
</gene>
<protein>
    <recommendedName>
        <fullName evidence="4">WD-40 repeat protein</fullName>
    </recommendedName>
</protein>
<organism evidence="2 3">
    <name type="scientific">Paramecium pentaurelia</name>
    <dbReference type="NCBI Taxonomy" id="43138"/>
    <lineage>
        <taxon>Eukaryota</taxon>
        <taxon>Sar</taxon>
        <taxon>Alveolata</taxon>
        <taxon>Ciliophora</taxon>
        <taxon>Intramacronucleata</taxon>
        <taxon>Oligohymenophorea</taxon>
        <taxon>Peniculida</taxon>
        <taxon>Parameciidae</taxon>
        <taxon>Paramecium</taxon>
    </lineage>
</organism>
<dbReference type="PANTHER" id="PTHR45333">
    <property type="entry name" value="MEMBRANE PROTEIN-RELATED"/>
    <property type="match status" value="1"/>
</dbReference>
<dbReference type="InterPro" id="IPR001680">
    <property type="entry name" value="WD40_rpt"/>
</dbReference>
<dbReference type="EMBL" id="CAJJDO010000135">
    <property type="protein sequence ID" value="CAD8204028.1"/>
    <property type="molecule type" value="Genomic_DNA"/>
</dbReference>
<evidence type="ECO:0008006" key="4">
    <source>
        <dbReference type="Google" id="ProtNLM"/>
    </source>
</evidence>
<name>A0A8S1XTT5_9CILI</name>
<dbReference type="Proteomes" id="UP000689195">
    <property type="component" value="Unassembled WGS sequence"/>
</dbReference>
<comment type="caution">
    <text evidence="2">The sequence shown here is derived from an EMBL/GenBank/DDBJ whole genome shotgun (WGS) entry which is preliminary data.</text>
</comment>
<dbReference type="InterPro" id="IPR019775">
    <property type="entry name" value="WD40_repeat_CS"/>
</dbReference>
<evidence type="ECO:0000313" key="2">
    <source>
        <dbReference type="EMBL" id="CAD8204028.1"/>
    </source>
</evidence>
<keyword evidence="3" id="KW-1185">Reference proteome</keyword>
<sequence>MQCSSQEKEDLSDILAQVKKWTQILIKEKVKGCIGYFSDNGNQKYLDSYDKQRKYLKQITEVLRKLKDHDFNNQDFFSEVNDESKLSLIQSKPIIEFLYFLVQLTSIDNTLIQCGSNSLYILVYMKVDLRNQCFENIRIKNTSIIRGNFVRCNFNGSEFDNLDISILNLNSAQMFDCKLKNIEIHELNKLEGHSGRVNTVCFSLEGNILASGSEDNSIRLWDIKTKQQKAKLDGHTNGIMSVCFSSDGNTLASGSFDNTIRLWDVKT</sequence>
<dbReference type="PANTHER" id="PTHR45333:SF1">
    <property type="entry name" value="CHROMOSOME UNDETERMINED SCAFFOLD_625, WHOLE GENOME SHOTGUN SEQUENCE"/>
    <property type="match status" value="1"/>
</dbReference>
<dbReference type="SMART" id="SM00320">
    <property type="entry name" value="WD40"/>
    <property type="match status" value="2"/>
</dbReference>
<evidence type="ECO:0000313" key="3">
    <source>
        <dbReference type="Proteomes" id="UP000689195"/>
    </source>
</evidence>
<feature type="repeat" description="WD" evidence="1">
    <location>
        <begin position="190"/>
        <end position="231"/>
    </location>
</feature>
<dbReference type="AlphaFoldDB" id="A0A8S1XTT5"/>
<reference evidence="2" key="1">
    <citation type="submission" date="2021-01" db="EMBL/GenBank/DDBJ databases">
        <authorList>
            <consortium name="Genoscope - CEA"/>
            <person name="William W."/>
        </authorList>
    </citation>
    <scope>NUCLEOTIDE SEQUENCE</scope>
</reference>
<accession>A0A8S1XTT5</accession>
<dbReference type="Pfam" id="PF00400">
    <property type="entry name" value="WD40"/>
    <property type="match status" value="2"/>
</dbReference>
<dbReference type="OrthoDB" id="273771at2759"/>
<evidence type="ECO:0000256" key="1">
    <source>
        <dbReference type="PROSITE-ProRule" id="PRU00221"/>
    </source>
</evidence>
<dbReference type="PROSITE" id="PS50294">
    <property type="entry name" value="WD_REPEATS_REGION"/>
    <property type="match status" value="2"/>
</dbReference>
<dbReference type="PROSITE" id="PS50082">
    <property type="entry name" value="WD_REPEATS_2"/>
    <property type="match status" value="2"/>
</dbReference>
<dbReference type="PROSITE" id="PS00678">
    <property type="entry name" value="WD_REPEATS_1"/>
    <property type="match status" value="2"/>
</dbReference>
<keyword evidence="1" id="KW-0853">WD repeat</keyword>
<feature type="repeat" description="WD" evidence="1">
    <location>
        <begin position="232"/>
        <end position="267"/>
    </location>
</feature>